<dbReference type="GO" id="GO:0016094">
    <property type="term" value="P:polyprenol biosynthetic process"/>
    <property type="evidence" value="ECO:0007669"/>
    <property type="project" value="TreeGrafter"/>
</dbReference>
<keyword evidence="3" id="KW-0479">Metal-binding</keyword>
<organism evidence="5 6">
    <name type="scientific">Mycobacterium basiliense</name>
    <dbReference type="NCBI Taxonomy" id="2094119"/>
    <lineage>
        <taxon>Bacteria</taxon>
        <taxon>Bacillati</taxon>
        <taxon>Actinomycetota</taxon>
        <taxon>Actinomycetes</taxon>
        <taxon>Mycobacteriales</taxon>
        <taxon>Mycobacteriaceae</taxon>
        <taxon>Mycobacterium</taxon>
    </lineage>
</organism>
<proteinExistence type="inferred from homology"/>
<dbReference type="HAMAP" id="MF_01139">
    <property type="entry name" value="ISPT"/>
    <property type="match status" value="1"/>
</dbReference>
<feature type="active site" evidence="3">
    <location>
        <position position="67"/>
    </location>
</feature>
<dbReference type="Pfam" id="PF01255">
    <property type="entry name" value="Prenyltransf"/>
    <property type="match status" value="1"/>
</dbReference>
<evidence type="ECO:0000256" key="3">
    <source>
        <dbReference type="HAMAP-Rule" id="MF_01139"/>
    </source>
</evidence>
<comment type="similarity">
    <text evidence="1 3">Belongs to the UPP synthase family.</text>
</comment>
<evidence type="ECO:0000313" key="6">
    <source>
        <dbReference type="Proteomes" id="UP000269998"/>
    </source>
</evidence>
<feature type="binding site" evidence="3">
    <location>
        <position position="118"/>
    </location>
    <ligand>
        <name>substrate</name>
    </ligand>
</feature>
<dbReference type="GO" id="GO:0000287">
    <property type="term" value="F:magnesium ion binding"/>
    <property type="evidence" value="ECO:0007669"/>
    <property type="project" value="UniProtKB-UniRule"/>
</dbReference>
<evidence type="ECO:0000313" key="5">
    <source>
        <dbReference type="EMBL" id="VDM90884.1"/>
    </source>
</evidence>
<dbReference type="Gene3D" id="3.40.1180.10">
    <property type="entry name" value="Decaprenyl diphosphate synthase-like"/>
    <property type="match status" value="1"/>
</dbReference>
<feature type="binding site" evidence="3">
    <location>
        <position position="224"/>
    </location>
    <ligand>
        <name>substrate</name>
    </ligand>
</feature>
<dbReference type="PANTHER" id="PTHR10291">
    <property type="entry name" value="DEHYDRODOLICHYL DIPHOSPHATE SYNTHASE FAMILY MEMBER"/>
    <property type="match status" value="1"/>
</dbReference>
<dbReference type="SUPFAM" id="SSF64005">
    <property type="entry name" value="Undecaprenyl diphosphate synthase"/>
    <property type="match status" value="1"/>
</dbReference>
<comment type="function">
    <text evidence="3">Catalyzes the condensation of isopentenyl diphosphate (IPP) with allylic pyrophosphates generating different type of terpenoids.</text>
</comment>
<feature type="binding site" evidence="3">
    <location>
        <begin position="230"/>
        <end position="232"/>
    </location>
    <ligand>
        <name>substrate</name>
    </ligand>
</feature>
<evidence type="ECO:0000256" key="2">
    <source>
        <dbReference type="ARBA" id="ARBA00022679"/>
    </source>
</evidence>
<feature type="binding site" evidence="3">
    <location>
        <begin position="68"/>
        <end position="71"/>
    </location>
    <ligand>
        <name>substrate</name>
    </ligand>
</feature>
<feature type="binding site" evidence="3">
    <location>
        <position position="67"/>
    </location>
    <ligand>
        <name>Mg(2+)</name>
        <dbReference type="ChEBI" id="CHEBI:18420"/>
    </ligand>
</feature>
<feature type="binding site" evidence="3">
    <location>
        <position position="243"/>
    </location>
    <ligand>
        <name>Mg(2+)</name>
        <dbReference type="ChEBI" id="CHEBI:18420"/>
    </ligand>
</feature>
<keyword evidence="2 3" id="KW-0808">Transferase</keyword>
<dbReference type="PANTHER" id="PTHR10291:SF0">
    <property type="entry name" value="DEHYDRODOLICHYL DIPHOSPHATE SYNTHASE 2"/>
    <property type="match status" value="1"/>
</dbReference>
<keyword evidence="6" id="KW-1185">Reference proteome</keyword>
<name>A0A447GK95_9MYCO</name>
<dbReference type="AlphaFoldDB" id="A0A447GK95"/>
<comment type="caution">
    <text evidence="3">Lacks conserved residue(s) required for the propagation of feature annotation.</text>
</comment>
<accession>A0A447GK95</accession>
<sequence length="293" mass="32287">METGGRQLAGIGDAPTARRALETEPTTPPVRAPNQRSAESSPGSQRTDQLAGSSGRRLPRNVAFVLDGNRRWAAKRGLSSEEGHLAGGKVAFQRVRDACEFGIEQLTLFVFSTENSARSVTEIANLMNIFAAALDRGIVEWAPLGIRLRLMGSRQGLPQAVLDAVDRAEAAMADNDGMDLFIALNYGGRQEVLNAAQHYSGGGEAEFERLLYAPEMRDLDLIIRTGGDRRLSNSFLWHSAYAELLFVDEPWPEFTRERFELALADFAQRVRTYGSSHRQPDTLETRSGMTDMA</sequence>
<dbReference type="GO" id="GO:0045547">
    <property type="term" value="F:ditrans,polycis-polyprenyl diphosphate synthase [(2E,6E)-farnesyl diphosphate specific] activity"/>
    <property type="evidence" value="ECO:0007669"/>
    <property type="project" value="TreeGrafter"/>
</dbReference>
<dbReference type="EC" id="2.5.1.-" evidence="3"/>
<protein>
    <recommendedName>
        <fullName evidence="3">Isoprenyl transferase</fullName>
        <ecNumber evidence="3">2.5.1.-</ecNumber>
    </recommendedName>
</protein>
<dbReference type="InterPro" id="IPR001441">
    <property type="entry name" value="UPP_synth-like"/>
</dbReference>
<evidence type="ECO:0000256" key="1">
    <source>
        <dbReference type="ARBA" id="ARBA00005432"/>
    </source>
</evidence>
<keyword evidence="3" id="KW-0460">Magnesium</keyword>
<comment type="cofactor">
    <cofactor evidence="3">
        <name>Mg(2+)</name>
        <dbReference type="ChEBI" id="CHEBI:18420"/>
    </cofactor>
    <text evidence="3">Binds 2 magnesium ions per subunit.</text>
</comment>
<feature type="binding site" evidence="3">
    <location>
        <begin position="112"/>
        <end position="114"/>
    </location>
    <ligand>
        <name>substrate</name>
    </ligand>
</feature>
<dbReference type="InterPro" id="IPR036424">
    <property type="entry name" value="UPP_synth-like_sf"/>
</dbReference>
<dbReference type="OrthoDB" id="4191603at2"/>
<feature type="binding site" evidence="3">
    <location>
        <position position="84"/>
    </location>
    <ligand>
        <name>substrate</name>
    </ligand>
</feature>
<feature type="active site" description="Proton acceptor" evidence="3">
    <location>
        <position position="115"/>
    </location>
</feature>
<dbReference type="KEGG" id="mbai:MB901379_04493"/>
<dbReference type="NCBIfam" id="TIGR00055">
    <property type="entry name" value="uppS"/>
    <property type="match status" value="1"/>
</dbReference>
<evidence type="ECO:0000256" key="4">
    <source>
        <dbReference type="SAM" id="MobiDB-lite"/>
    </source>
</evidence>
<feature type="binding site" evidence="3">
    <location>
        <position position="72"/>
    </location>
    <ligand>
        <name>substrate</name>
    </ligand>
</feature>
<reference evidence="6" key="1">
    <citation type="submission" date="2018-02" db="EMBL/GenBank/DDBJ databases">
        <authorList>
            <person name="Seth-Smith MB H."/>
            <person name="Seth-Smith H."/>
        </authorList>
    </citation>
    <scope>NUCLEOTIDE SEQUENCE [LARGE SCALE GENOMIC DNA]</scope>
</reference>
<dbReference type="CDD" id="cd00475">
    <property type="entry name" value="Cis_IPPS"/>
    <property type="match status" value="1"/>
</dbReference>
<dbReference type="EMBL" id="LR130759">
    <property type="protein sequence ID" value="VDM90884.1"/>
    <property type="molecule type" value="Genomic_DNA"/>
</dbReference>
<feature type="compositionally biased region" description="Polar residues" evidence="4">
    <location>
        <begin position="34"/>
        <end position="52"/>
    </location>
</feature>
<comment type="subunit">
    <text evidence="3">Homodimer.</text>
</comment>
<dbReference type="Proteomes" id="UP000269998">
    <property type="component" value="Chromosome"/>
</dbReference>
<feature type="region of interest" description="Disordered" evidence="4">
    <location>
        <begin position="1"/>
        <end position="55"/>
    </location>
</feature>
<gene>
    <name evidence="5" type="primary">uppS_3</name>
    <name evidence="5" type="ORF">MB901379_04493</name>
</gene>